<reference evidence="1 2" key="2">
    <citation type="journal article" date="2017" name="Front. Microbiol.">
        <title>Genomics Reveals a Unique Clone of Burkholderia cenocepacia Harboring an Actively Excising Novel Genomic Island.</title>
        <authorList>
            <person name="Patil P.P."/>
            <person name="Mali S."/>
            <person name="Midha S."/>
            <person name="Gautam V."/>
            <person name="Dash L."/>
            <person name="Kumar S."/>
            <person name="Shastri J."/>
            <person name="Singhal L."/>
            <person name="Patil P.B."/>
        </authorList>
    </citation>
    <scope>NUCLEOTIDE SEQUENCE [LARGE SCALE GENOMIC DNA]</scope>
    <source>
        <strain evidence="1 2">BC-19</strain>
    </source>
</reference>
<gene>
    <name evidence="1" type="ORF">UE95_012295</name>
</gene>
<accession>A0ABD4UCG8</accession>
<dbReference type="EMBL" id="JYMX02000008">
    <property type="protein sequence ID" value="MCW3712067.1"/>
    <property type="molecule type" value="Genomic_DNA"/>
</dbReference>
<dbReference type="Proteomes" id="UP000191686">
    <property type="component" value="Unassembled WGS sequence"/>
</dbReference>
<protein>
    <recommendedName>
        <fullName evidence="3">HNH endonuclease</fullName>
    </recommendedName>
</protein>
<name>A0ABD4UCG8_9BURK</name>
<dbReference type="AlphaFoldDB" id="A0ABD4UCG8"/>
<reference evidence="1 2" key="1">
    <citation type="journal article" date="2017" name="Front. Microbiol.">
        <title>Genomics reveals a unique clone of Burkholderia cenocepacia harbouring an actively excising novel genomic island.</title>
        <authorList>
            <person name="Patil P."/>
            <person name="Mali S."/>
            <person name="Midha S."/>
            <person name="Gautam V."/>
            <person name="Dash L."/>
            <person name="Kumar S."/>
            <person name="Shastri J."/>
            <person name="Singhal L."/>
            <person name="Patil P.B."/>
        </authorList>
    </citation>
    <scope>NUCLEOTIDE SEQUENCE [LARGE SCALE GENOMIC DNA]</scope>
    <source>
        <strain evidence="1 2">BC-19</strain>
    </source>
</reference>
<evidence type="ECO:0000313" key="2">
    <source>
        <dbReference type="Proteomes" id="UP000191686"/>
    </source>
</evidence>
<comment type="caution">
    <text evidence="1">The sequence shown here is derived from an EMBL/GenBank/DDBJ whole genome shotgun (WGS) entry which is preliminary data.</text>
</comment>
<evidence type="ECO:0008006" key="3">
    <source>
        <dbReference type="Google" id="ProtNLM"/>
    </source>
</evidence>
<dbReference type="RefSeq" id="WP_080323430.1">
    <property type="nucleotide sequence ID" value="NZ_JYMX02000008.1"/>
</dbReference>
<evidence type="ECO:0000313" key="1">
    <source>
        <dbReference type="EMBL" id="MCW3712067.1"/>
    </source>
</evidence>
<sequence>MPIITSLLDKILEGRAQKKLHIEYIPYTMHFKNARAVMSSAEWENFCSITHKKNNWRCVECGAKGRLECHERWYYDFTAPTLSKYAMLRSKGKPLGEMKLIGVMSLCHYCHMGKHPSVAKRNNEWNEVKAHLKRVYQLNGIQLWWKLRQARARARLQSRFDYRLDLTYFNRDSLYDKALRIFQQNHQRQFTSDERQYCKTISGNQ</sequence>
<proteinExistence type="predicted"/>
<organism evidence="1 2">
    <name type="scientific">Burkholderia cenocepacia</name>
    <dbReference type="NCBI Taxonomy" id="95486"/>
    <lineage>
        <taxon>Bacteria</taxon>
        <taxon>Pseudomonadati</taxon>
        <taxon>Pseudomonadota</taxon>
        <taxon>Betaproteobacteria</taxon>
        <taxon>Burkholderiales</taxon>
        <taxon>Burkholderiaceae</taxon>
        <taxon>Burkholderia</taxon>
        <taxon>Burkholderia cepacia complex</taxon>
    </lineage>
</organism>